<comment type="caution">
    <text evidence="2">The sequence shown here is derived from an EMBL/GenBank/DDBJ whole genome shotgun (WGS) entry which is preliminary data.</text>
</comment>
<evidence type="ECO:0000313" key="3">
    <source>
        <dbReference type="Proteomes" id="UP001477672"/>
    </source>
</evidence>
<dbReference type="Proteomes" id="UP001477672">
    <property type="component" value="Unassembled WGS sequence"/>
</dbReference>
<name>A0ABV1GJ09_9FIRM</name>
<dbReference type="InterPro" id="IPR009363">
    <property type="entry name" value="Phage_Mu_Gp16"/>
</dbReference>
<evidence type="ECO:0000256" key="1">
    <source>
        <dbReference type="SAM" id="MobiDB-lite"/>
    </source>
</evidence>
<organism evidence="2 3">
    <name type="scientific">Ruthenibacterium intestinale</name>
    <dbReference type="NCBI Taxonomy" id="3133163"/>
    <lineage>
        <taxon>Bacteria</taxon>
        <taxon>Bacillati</taxon>
        <taxon>Bacillota</taxon>
        <taxon>Clostridia</taxon>
        <taxon>Eubacteriales</taxon>
        <taxon>Oscillospiraceae</taxon>
        <taxon>Ruthenibacterium</taxon>
    </lineage>
</organism>
<dbReference type="Pfam" id="PF06252">
    <property type="entry name" value="GemA"/>
    <property type="match status" value="1"/>
</dbReference>
<evidence type="ECO:0000313" key="2">
    <source>
        <dbReference type="EMBL" id="MEQ2521846.1"/>
    </source>
</evidence>
<dbReference type="RefSeq" id="WP_349217322.1">
    <property type="nucleotide sequence ID" value="NZ_JBBMFA010000116.1"/>
</dbReference>
<keyword evidence="3" id="KW-1185">Reference proteome</keyword>
<accession>A0ABV1GJ09</accession>
<feature type="region of interest" description="Disordered" evidence="1">
    <location>
        <begin position="66"/>
        <end position="86"/>
    </location>
</feature>
<gene>
    <name evidence="2" type="ORF">WMO24_15620</name>
</gene>
<reference evidence="2 3" key="1">
    <citation type="submission" date="2024-03" db="EMBL/GenBank/DDBJ databases">
        <title>Human intestinal bacterial collection.</title>
        <authorList>
            <person name="Pauvert C."/>
            <person name="Hitch T.C.A."/>
            <person name="Clavel T."/>
        </authorList>
    </citation>
    <scope>NUCLEOTIDE SEQUENCE [LARGE SCALE GENOMIC DNA]</scope>
    <source>
        <strain evidence="2 3">CLA-JM-H11</strain>
    </source>
</reference>
<protein>
    <submittedName>
        <fullName evidence="2">Regulatory protein GemA</fullName>
    </submittedName>
</protein>
<sequence>MGALDVNKGTVKSIYALGAKLGMVERGAGHEDALHMLVQGLTGKESVKALTPAEAAAVLSELRRRSVPAGQRRNRRPRKYEELPGGLSEGQQKKVWYLMYELEKYDPAPAGVQLRDRLCGLIEHQFGVTSFPTQPFRFLTCDQGNALIEGLKKLTERKELEYLHSDRFRREMEAAKNAE</sequence>
<proteinExistence type="predicted"/>
<dbReference type="EMBL" id="JBBMFA010000116">
    <property type="protein sequence ID" value="MEQ2521846.1"/>
    <property type="molecule type" value="Genomic_DNA"/>
</dbReference>